<dbReference type="PANTHER" id="PTHR13325">
    <property type="entry name" value="PROTEASE M50 MEMBRANE-BOUND TRANSCRIPTION FACTOR SITE 2 PROTEASE"/>
    <property type="match status" value="1"/>
</dbReference>
<dbReference type="PANTHER" id="PTHR13325:SF3">
    <property type="entry name" value="MEMBRANE-BOUND TRANSCRIPTION FACTOR SITE-2 PROTEASE"/>
    <property type="match status" value="1"/>
</dbReference>
<accession>A0A087U6D0</accession>
<evidence type="ECO:0000313" key="13">
    <source>
        <dbReference type="Proteomes" id="UP000054359"/>
    </source>
</evidence>
<dbReference type="OMA" id="FYSWGRW"/>
<evidence type="ECO:0000256" key="8">
    <source>
        <dbReference type="ARBA" id="ARBA00032658"/>
    </source>
</evidence>
<evidence type="ECO:0000256" key="2">
    <source>
        <dbReference type="ARBA" id="ARBA00004127"/>
    </source>
</evidence>
<evidence type="ECO:0000256" key="1">
    <source>
        <dbReference type="ARBA" id="ARBA00001350"/>
    </source>
</evidence>
<feature type="transmembrane region" description="Helical" evidence="10">
    <location>
        <begin position="70"/>
        <end position="94"/>
    </location>
</feature>
<feature type="transmembrane region" description="Helical" evidence="10">
    <location>
        <begin position="400"/>
        <end position="422"/>
    </location>
</feature>
<keyword evidence="12" id="KW-0378">Hydrolase</keyword>
<keyword evidence="6 10" id="KW-1133">Transmembrane helix</keyword>
<dbReference type="EMBL" id="KK118417">
    <property type="protein sequence ID" value="KFM72919.1"/>
    <property type="molecule type" value="Genomic_DNA"/>
</dbReference>
<feature type="transmembrane region" description="Helical" evidence="10">
    <location>
        <begin position="149"/>
        <end position="169"/>
    </location>
</feature>
<dbReference type="EC" id="3.4.24.85" evidence="3"/>
<evidence type="ECO:0000256" key="4">
    <source>
        <dbReference type="ARBA" id="ARBA00014400"/>
    </source>
</evidence>
<feature type="domain" description="Peptidase M50" evidence="11">
    <location>
        <begin position="124"/>
        <end position="438"/>
    </location>
</feature>
<dbReference type="Proteomes" id="UP000054359">
    <property type="component" value="Unassembled WGS sequence"/>
</dbReference>
<keyword evidence="13" id="KW-1185">Reference proteome</keyword>
<dbReference type="AlphaFoldDB" id="A0A087U6D0"/>
<dbReference type="GO" id="GO:0031293">
    <property type="term" value="P:membrane protein intracellular domain proteolysis"/>
    <property type="evidence" value="ECO:0007669"/>
    <property type="project" value="TreeGrafter"/>
</dbReference>
<feature type="transmembrane region" description="Helical" evidence="10">
    <location>
        <begin position="362"/>
        <end position="380"/>
    </location>
</feature>
<keyword evidence="7 10" id="KW-0472">Membrane</keyword>
<comment type="subcellular location">
    <subcellularLocation>
        <location evidence="2">Endomembrane system</location>
        <topology evidence="2">Multi-pass membrane protein</topology>
    </subcellularLocation>
</comment>
<feature type="transmembrane region" description="Helical" evidence="10">
    <location>
        <begin position="27"/>
        <end position="49"/>
    </location>
</feature>
<dbReference type="GO" id="GO:1905897">
    <property type="term" value="P:regulation of response to endoplasmic reticulum stress"/>
    <property type="evidence" value="ECO:0007669"/>
    <property type="project" value="TreeGrafter"/>
</dbReference>
<feature type="transmembrane region" description="Helical" evidence="10">
    <location>
        <begin position="122"/>
        <end position="142"/>
    </location>
</feature>
<comment type="catalytic activity">
    <reaction evidence="1">
        <text>Cleaves several transcription factors that are type-2 transmembrane proteins within membrane-spanning domains. Known substrates include sterol regulatory element-binding protein (SREBP) -1, SREBP-2 and forms of the transcriptional activator ATF6. SREBP-2 is cleaved at the site 477-DRSRILL-|-CVLTFLCLSFNPLTSLLQWGGA-505. The residues Asn-Pro, 11 residues distal to the site of cleavage in the membrane-spanning domain, are important for cleavage by S2P endopeptidase. Replacement of either of these residues does not prevent cleavage, but there is no cleavage if both of these residues are replaced.</text>
        <dbReference type="EC" id="3.4.24.85"/>
    </reaction>
</comment>
<evidence type="ECO:0000256" key="10">
    <source>
        <dbReference type="SAM" id="Phobius"/>
    </source>
</evidence>
<protein>
    <recommendedName>
        <fullName evidence="4">Membrane-bound transcription factor site-2 protease</fullName>
        <ecNumber evidence="3">3.4.24.85</ecNumber>
    </recommendedName>
    <alternativeName>
        <fullName evidence="8">Endopeptidase S2P</fullName>
    </alternativeName>
</protein>
<dbReference type="OrthoDB" id="69989at2759"/>
<feature type="transmembrane region" description="Helical" evidence="10">
    <location>
        <begin position="189"/>
        <end position="212"/>
    </location>
</feature>
<gene>
    <name evidence="12" type="ORF">X975_12816</name>
</gene>
<evidence type="ECO:0000256" key="6">
    <source>
        <dbReference type="ARBA" id="ARBA00022989"/>
    </source>
</evidence>
<keyword evidence="5 10" id="KW-0812">Transmembrane</keyword>
<evidence type="ECO:0000256" key="5">
    <source>
        <dbReference type="ARBA" id="ARBA00022692"/>
    </source>
</evidence>
<dbReference type="GO" id="GO:0005737">
    <property type="term" value="C:cytoplasm"/>
    <property type="evidence" value="ECO:0007669"/>
    <property type="project" value="TreeGrafter"/>
</dbReference>
<sequence length="442" mass="49976">MYFLLVLVMFWSILAFTDIIFKTCMFFPYLTLLNSSGVTVGFGFLVLSITRFNSTFRKLGHLKPNLLRKFYDFGAVITVFSLLPSVALLIISWFHDFEEPGDYSGPFLTPVLPGFNLPYSHLPYYITALFICTLVHEFGHALAASRERILIECCGFKIYLVLPMAYIAVDNEQLLQLSYWQQIRIYSAGIWHNIVLSIFAILLLVSNTILLAPVFQKGNGLTVLHVEQHSSTSEPAGFSKGDQILSVNNCILYDAESWSKCLQILNYSPQQGFCVSDDFILQENSALEGSKSLNCCGSDSRRLCFQYLSTKNATVCLPARKLVERSSNCNRDLMCKNDFSCLVPVLSNASERFVEIKRRNKYSVLYIGSLEELSLGVTVSSWTANFRFFSVTFVEIYETLLMYILAFSSGLAIINTVPCYGLDGEYIFESLVHLTLSKHIPR</sequence>
<evidence type="ECO:0000256" key="3">
    <source>
        <dbReference type="ARBA" id="ARBA00012347"/>
    </source>
</evidence>
<dbReference type="STRING" id="407821.A0A087U6D0"/>
<organism evidence="12 13">
    <name type="scientific">Stegodyphus mimosarum</name>
    <name type="common">African social velvet spider</name>
    <dbReference type="NCBI Taxonomy" id="407821"/>
    <lineage>
        <taxon>Eukaryota</taxon>
        <taxon>Metazoa</taxon>
        <taxon>Ecdysozoa</taxon>
        <taxon>Arthropoda</taxon>
        <taxon>Chelicerata</taxon>
        <taxon>Arachnida</taxon>
        <taxon>Araneae</taxon>
        <taxon>Araneomorphae</taxon>
        <taxon>Entelegynae</taxon>
        <taxon>Eresoidea</taxon>
        <taxon>Eresidae</taxon>
        <taxon>Stegodyphus</taxon>
    </lineage>
</organism>
<comment type="function">
    <text evidence="9">Zinc metalloprotease that mediates intramembrane proteolysis of proteins such as ATF6, ATF6B, SREBF1/SREBP1 and SREBF2/SREBP2. Catalyzes the second step in the proteolytic activation of the sterol regulatory element-binding proteins (SREBPs) SREBF1/SREBP1 and SREBF2/SREBP2: cleaves SREBPs within the first transmembrane segment, thereby releasing the N-terminal segment with a portion of the transmembrane segment attached. Mature N-terminal SREBP fragments shuttle to the nucleus and activate gene transcription. Also mediates the second step in the proteolytic activation of the cyclic AMP-dependent transcription factor ATF-6 (ATF6 and ATF6B). Involved in intramembrane proteolysis during bone formation. In astrocytes and osteoblasts, upon DNA damage and ER stress, mediates the second step of the regulated intramembrane proteolytic activation of the transcription factor CREB3L1, leading to the inhibition of cell-cycle progression.</text>
</comment>
<dbReference type="Pfam" id="PF02163">
    <property type="entry name" value="Peptidase_M50"/>
    <property type="match status" value="1"/>
</dbReference>
<evidence type="ECO:0000259" key="11">
    <source>
        <dbReference type="Pfam" id="PF02163"/>
    </source>
</evidence>
<evidence type="ECO:0000256" key="7">
    <source>
        <dbReference type="ARBA" id="ARBA00023136"/>
    </source>
</evidence>
<dbReference type="GO" id="GO:0016020">
    <property type="term" value="C:membrane"/>
    <property type="evidence" value="ECO:0007669"/>
    <property type="project" value="InterPro"/>
</dbReference>
<dbReference type="GO" id="GO:0004222">
    <property type="term" value="F:metalloendopeptidase activity"/>
    <property type="evidence" value="ECO:0007669"/>
    <property type="project" value="InterPro"/>
</dbReference>
<proteinExistence type="predicted"/>
<dbReference type="GO" id="GO:0012505">
    <property type="term" value="C:endomembrane system"/>
    <property type="evidence" value="ECO:0007669"/>
    <property type="project" value="UniProtKB-SubCell"/>
</dbReference>
<evidence type="ECO:0000313" key="12">
    <source>
        <dbReference type="EMBL" id="KFM72919.1"/>
    </source>
</evidence>
<feature type="non-terminal residue" evidence="12">
    <location>
        <position position="442"/>
    </location>
</feature>
<keyword evidence="12" id="KW-0645">Protease</keyword>
<dbReference type="PRINTS" id="PR01000">
    <property type="entry name" value="SREBPS2PTASE"/>
</dbReference>
<name>A0A087U6D0_STEMI</name>
<reference evidence="12 13" key="1">
    <citation type="submission" date="2013-11" db="EMBL/GenBank/DDBJ databases">
        <title>Genome sequencing of Stegodyphus mimosarum.</title>
        <authorList>
            <person name="Bechsgaard J."/>
        </authorList>
    </citation>
    <scope>NUCLEOTIDE SEQUENCE [LARGE SCALE GENOMIC DNA]</scope>
</reference>
<dbReference type="InterPro" id="IPR008915">
    <property type="entry name" value="Peptidase_M50"/>
</dbReference>
<evidence type="ECO:0000256" key="9">
    <source>
        <dbReference type="ARBA" id="ARBA00045828"/>
    </source>
</evidence>
<dbReference type="InterPro" id="IPR001193">
    <property type="entry name" value="MBTPS2"/>
</dbReference>